<feature type="compositionally biased region" description="Acidic residues" evidence="1">
    <location>
        <begin position="1"/>
        <end position="13"/>
    </location>
</feature>
<evidence type="ECO:0000313" key="2">
    <source>
        <dbReference type="EMBL" id="KAK4218686.1"/>
    </source>
</evidence>
<organism evidence="2 3">
    <name type="scientific">Rhypophila decipiens</name>
    <dbReference type="NCBI Taxonomy" id="261697"/>
    <lineage>
        <taxon>Eukaryota</taxon>
        <taxon>Fungi</taxon>
        <taxon>Dikarya</taxon>
        <taxon>Ascomycota</taxon>
        <taxon>Pezizomycotina</taxon>
        <taxon>Sordariomycetes</taxon>
        <taxon>Sordariomycetidae</taxon>
        <taxon>Sordariales</taxon>
        <taxon>Naviculisporaceae</taxon>
        <taxon>Rhypophila</taxon>
    </lineage>
</organism>
<feature type="region of interest" description="Disordered" evidence="1">
    <location>
        <begin position="1"/>
        <end position="155"/>
    </location>
</feature>
<reference evidence="2" key="1">
    <citation type="journal article" date="2023" name="Mol. Phylogenet. Evol.">
        <title>Genome-scale phylogeny and comparative genomics of the fungal order Sordariales.</title>
        <authorList>
            <person name="Hensen N."/>
            <person name="Bonometti L."/>
            <person name="Westerberg I."/>
            <person name="Brannstrom I.O."/>
            <person name="Guillou S."/>
            <person name="Cros-Aarteil S."/>
            <person name="Calhoun S."/>
            <person name="Haridas S."/>
            <person name="Kuo A."/>
            <person name="Mondo S."/>
            <person name="Pangilinan J."/>
            <person name="Riley R."/>
            <person name="LaButti K."/>
            <person name="Andreopoulos B."/>
            <person name="Lipzen A."/>
            <person name="Chen C."/>
            <person name="Yan M."/>
            <person name="Daum C."/>
            <person name="Ng V."/>
            <person name="Clum A."/>
            <person name="Steindorff A."/>
            <person name="Ohm R.A."/>
            <person name="Martin F."/>
            <person name="Silar P."/>
            <person name="Natvig D.O."/>
            <person name="Lalanne C."/>
            <person name="Gautier V."/>
            <person name="Ament-Velasquez S.L."/>
            <person name="Kruys A."/>
            <person name="Hutchinson M.I."/>
            <person name="Powell A.J."/>
            <person name="Barry K."/>
            <person name="Miller A.N."/>
            <person name="Grigoriev I.V."/>
            <person name="Debuchy R."/>
            <person name="Gladieux P."/>
            <person name="Hiltunen Thoren M."/>
            <person name="Johannesson H."/>
        </authorList>
    </citation>
    <scope>NUCLEOTIDE SEQUENCE</scope>
    <source>
        <strain evidence="2">PSN293</strain>
    </source>
</reference>
<feature type="compositionally biased region" description="Polar residues" evidence="1">
    <location>
        <begin position="74"/>
        <end position="94"/>
    </location>
</feature>
<feature type="region of interest" description="Disordered" evidence="1">
    <location>
        <begin position="171"/>
        <end position="227"/>
    </location>
</feature>
<name>A0AAN6YIH8_9PEZI</name>
<proteinExistence type="predicted"/>
<keyword evidence="3" id="KW-1185">Reference proteome</keyword>
<dbReference type="AlphaFoldDB" id="A0AAN6YIH8"/>
<evidence type="ECO:0000313" key="3">
    <source>
        <dbReference type="Proteomes" id="UP001301769"/>
    </source>
</evidence>
<dbReference type="Proteomes" id="UP001301769">
    <property type="component" value="Unassembled WGS sequence"/>
</dbReference>
<comment type="caution">
    <text evidence="2">The sequence shown here is derived from an EMBL/GenBank/DDBJ whole genome shotgun (WGS) entry which is preliminary data.</text>
</comment>
<protein>
    <submittedName>
        <fullName evidence="2">Uncharacterized protein</fullName>
    </submittedName>
</protein>
<evidence type="ECO:0000256" key="1">
    <source>
        <dbReference type="SAM" id="MobiDB-lite"/>
    </source>
</evidence>
<sequence>MSTNNGDEDDEENLPPFYKKKEGTSSSQQAPSEQQFPAVLENISGDRRGSFSLADWSRSATPSPGQLELASDYSIITDQTSTPHLSSTQESNNLPGFGLDSDMTFSASSLSTSQDPPSHLHTTLDSSYPNLSSSPQGSLSTDLSGTSFSPPLDDLTDYARETVSYEFSNEFRSGLGSSSSYPDNLSEYPYSTGQSDYLSSGNPAEYSFDNNPSSYSSSGAGNSYFKY</sequence>
<accession>A0AAN6YIH8</accession>
<feature type="compositionally biased region" description="Low complexity" evidence="1">
    <location>
        <begin position="206"/>
        <end position="227"/>
    </location>
</feature>
<dbReference type="EMBL" id="MU858051">
    <property type="protein sequence ID" value="KAK4218686.1"/>
    <property type="molecule type" value="Genomic_DNA"/>
</dbReference>
<gene>
    <name evidence="2" type="ORF">QBC37DRAFT_176813</name>
</gene>
<feature type="compositionally biased region" description="Polar residues" evidence="1">
    <location>
        <begin position="171"/>
        <end position="202"/>
    </location>
</feature>
<feature type="compositionally biased region" description="Polar residues" evidence="1">
    <location>
        <begin position="103"/>
        <end position="149"/>
    </location>
</feature>
<feature type="compositionally biased region" description="Polar residues" evidence="1">
    <location>
        <begin position="24"/>
        <end position="35"/>
    </location>
</feature>
<reference evidence="2" key="2">
    <citation type="submission" date="2023-05" db="EMBL/GenBank/DDBJ databases">
        <authorList>
            <consortium name="Lawrence Berkeley National Laboratory"/>
            <person name="Steindorff A."/>
            <person name="Hensen N."/>
            <person name="Bonometti L."/>
            <person name="Westerberg I."/>
            <person name="Brannstrom I.O."/>
            <person name="Guillou S."/>
            <person name="Cros-Aarteil S."/>
            <person name="Calhoun S."/>
            <person name="Haridas S."/>
            <person name="Kuo A."/>
            <person name="Mondo S."/>
            <person name="Pangilinan J."/>
            <person name="Riley R."/>
            <person name="Labutti K."/>
            <person name="Andreopoulos B."/>
            <person name="Lipzen A."/>
            <person name="Chen C."/>
            <person name="Yanf M."/>
            <person name="Daum C."/>
            <person name="Ng V."/>
            <person name="Clum A."/>
            <person name="Ohm R."/>
            <person name="Martin F."/>
            <person name="Silar P."/>
            <person name="Natvig D."/>
            <person name="Lalanne C."/>
            <person name="Gautier V."/>
            <person name="Ament-Velasquez S.L."/>
            <person name="Kruys A."/>
            <person name="Hutchinson M.I."/>
            <person name="Powell A.J."/>
            <person name="Barry K."/>
            <person name="Miller A.N."/>
            <person name="Grigoriev I.V."/>
            <person name="Debuchy R."/>
            <person name="Gladieux P."/>
            <person name="Thoren M.H."/>
            <person name="Johannesson H."/>
        </authorList>
    </citation>
    <scope>NUCLEOTIDE SEQUENCE</scope>
    <source>
        <strain evidence="2">PSN293</strain>
    </source>
</reference>